<accession>A0A1D9G911</accession>
<evidence type="ECO:0000313" key="2">
    <source>
        <dbReference type="Proteomes" id="UP000176944"/>
    </source>
</evidence>
<evidence type="ECO:0000313" key="1">
    <source>
        <dbReference type="EMBL" id="AOY84014.1"/>
    </source>
</evidence>
<reference evidence="2" key="1">
    <citation type="submission" date="2016-10" db="EMBL/GenBank/DDBJ databases">
        <title>Comparative genomics uncovers the prolific and rare metabolic potential of the cyanobacterial genus Moorea.</title>
        <authorList>
            <person name="Leao T."/>
            <person name="Castelao G."/>
            <person name="Korobeynikov A."/>
            <person name="Monroe E.A."/>
            <person name="Podell S."/>
            <person name="Glukhov E."/>
            <person name="Allen E."/>
            <person name="Gerwick W.H."/>
            <person name="Gerwick L."/>
        </authorList>
    </citation>
    <scope>NUCLEOTIDE SEQUENCE [LARGE SCALE GENOMIC DNA]</scope>
    <source>
        <strain evidence="2">JHB</strain>
    </source>
</reference>
<dbReference type="Proteomes" id="UP000176944">
    <property type="component" value="Chromosome"/>
</dbReference>
<dbReference type="EMBL" id="CP017708">
    <property type="protein sequence ID" value="AOY84014.1"/>
    <property type="molecule type" value="Genomic_DNA"/>
</dbReference>
<name>A0A1D9G911_MOOP1</name>
<proteinExistence type="predicted"/>
<protein>
    <submittedName>
        <fullName evidence="1">Uncharacterized protein</fullName>
    </submittedName>
</protein>
<gene>
    <name evidence="1" type="ORF">BJP36_32900</name>
</gene>
<organism evidence="1 2">
    <name type="scientific">Moorena producens (strain JHB)</name>
    <dbReference type="NCBI Taxonomy" id="1454205"/>
    <lineage>
        <taxon>Bacteria</taxon>
        <taxon>Bacillati</taxon>
        <taxon>Cyanobacteriota</taxon>
        <taxon>Cyanophyceae</taxon>
        <taxon>Coleofasciculales</taxon>
        <taxon>Coleofasciculaceae</taxon>
        <taxon>Moorena</taxon>
    </lineage>
</organism>
<dbReference type="AlphaFoldDB" id="A0A1D9G911"/>
<sequence length="66" mass="7666">MLITFNPQIVVETIWEMVLVTDSQQSASSYQQSALINQLSAIIYKLSVISYQQSVIGRRPYYLKYF</sequence>